<reference evidence="5 6" key="1">
    <citation type="submission" date="2019-03" db="EMBL/GenBank/DDBJ databases">
        <title>Genomic Encyclopedia of Type Strains, Phase IV (KMG-IV): sequencing the most valuable type-strain genomes for metagenomic binning, comparative biology and taxonomic classification.</title>
        <authorList>
            <person name="Goeker M."/>
        </authorList>
    </citation>
    <scope>NUCLEOTIDE SEQUENCE [LARGE SCALE GENOMIC DNA]</scope>
    <source>
        <strain evidence="5 6">DSM 18792</strain>
    </source>
</reference>
<evidence type="ECO:0000259" key="3">
    <source>
        <dbReference type="Pfam" id="PF00326"/>
    </source>
</evidence>
<feature type="domain" description="Sialate O-acetylesterase" evidence="4">
    <location>
        <begin position="123"/>
        <end position="360"/>
    </location>
</feature>
<dbReference type="GO" id="GO:0016788">
    <property type="term" value="F:hydrolase activity, acting on ester bonds"/>
    <property type="evidence" value="ECO:0007669"/>
    <property type="project" value="UniProtKB-ARBA"/>
</dbReference>
<dbReference type="Pfam" id="PF00326">
    <property type="entry name" value="Peptidase_S9"/>
    <property type="match status" value="1"/>
</dbReference>
<accession>A0A4R1RMP9</accession>
<dbReference type="SUPFAM" id="SSF52266">
    <property type="entry name" value="SGNH hydrolase"/>
    <property type="match status" value="1"/>
</dbReference>
<feature type="chain" id="PRO_5020850077" evidence="2">
    <location>
        <begin position="23"/>
        <end position="746"/>
    </location>
</feature>
<dbReference type="AlphaFoldDB" id="A0A4R1RMP9"/>
<dbReference type="SUPFAM" id="SSF53474">
    <property type="entry name" value="alpha/beta-Hydrolases"/>
    <property type="match status" value="1"/>
</dbReference>
<proteinExistence type="predicted"/>
<dbReference type="Gene3D" id="3.40.50.1110">
    <property type="entry name" value="SGNH hydrolase"/>
    <property type="match status" value="1"/>
</dbReference>
<protein>
    <submittedName>
        <fullName evidence="5">Prolyl oligopeptidase family protein</fullName>
    </submittedName>
</protein>
<dbReference type="EMBL" id="SLUP01000002">
    <property type="protein sequence ID" value="TCL67474.1"/>
    <property type="molecule type" value="Genomic_DNA"/>
</dbReference>
<dbReference type="InterPro" id="IPR001375">
    <property type="entry name" value="Peptidase_S9_cat"/>
</dbReference>
<keyword evidence="6" id="KW-1185">Reference proteome</keyword>
<dbReference type="Proteomes" id="UP000295455">
    <property type="component" value="Unassembled WGS sequence"/>
</dbReference>
<keyword evidence="2" id="KW-0732">Signal</keyword>
<name>A0A4R1RMP9_9FLAO</name>
<evidence type="ECO:0000313" key="5">
    <source>
        <dbReference type="EMBL" id="TCL67474.1"/>
    </source>
</evidence>
<dbReference type="InterPro" id="IPR005181">
    <property type="entry name" value="SASA"/>
</dbReference>
<feature type="signal peptide" evidence="2">
    <location>
        <begin position="1"/>
        <end position="22"/>
    </location>
</feature>
<dbReference type="GO" id="GO:0006508">
    <property type="term" value="P:proteolysis"/>
    <property type="evidence" value="ECO:0007669"/>
    <property type="project" value="InterPro"/>
</dbReference>
<dbReference type="InterPro" id="IPR036514">
    <property type="entry name" value="SGNH_hydro_sf"/>
</dbReference>
<evidence type="ECO:0000256" key="1">
    <source>
        <dbReference type="ARBA" id="ARBA00022801"/>
    </source>
</evidence>
<dbReference type="InterPro" id="IPR029058">
    <property type="entry name" value="AB_hydrolase_fold"/>
</dbReference>
<dbReference type="Pfam" id="PF03629">
    <property type="entry name" value="SASA"/>
    <property type="match status" value="1"/>
</dbReference>
<evidence type="ECO:0000259" key="4">
    <source>
        <dbReference type="Pfam" id="PF03629"/>
    </source>
</evidence>
<feature type="domain" description="Peptidase S9 prolyl oligopeptidase catalytic" evidence="3">
    <location>
        <begin position="585"/>
        <end position="726"/>
    </location>
</feature>
<dbReference type="RefSeq" id="WP_165876094.1">
    <property type="nucleotide sequence ID" value="NZ_OX156936.1"/>
</dbReference>
<dbReference type="Gene3D" id="3.40.50.1820">
    <property type="entry name" value="alpha/beta hydrolase"/>
    <property type="match status" value="1"/>
</dbReference>
<comment type="caution">
    <text evidence="5">The sequence shown here is derived from an EMBL/GenBank/DDBJ whole genome shotgun (WGS) entry which is preliminary data.</text>
</comment>
<evidence type="ECO:0000313" key="6">
    <source>
        <dbReference type="Proteomes" id="UP000295455"/>
    </source>
</evidence>
<sequence length="746" mass="84697">MKNFKACLCIYVFLFAISNLFAQKINFTEAPEDYRLYARDASDSALVFISGNIKGEPDFEEYSLKVFKDDELFVKEMGSLENKKFSISTKINSGLHKYRFEFYVRKNNKDNLYFVADNIVCGDAYIITGQSNSHASSPLSTYSNPYCRSFGVKTGFELYNNEDQEVRWGLASGNCPDLKKDIGGWFTKNPYGVGVWGMELMRLIVEKYKVPVCIINGGSGSSSIEENMLYPEQSSLETSFGRLAYRVNQAGLKDKIKAVFWHQGESNSNTKESVQAYESNFDNLLKDWKRVYTGLEKIYLFQLHPGCGQSPESFGGEMRDLQTHITEKYDMIDIMSTLGVPGHDGCHFSYEGYLEFARRIFPLVSRDFYNQTPKGMISPPKLVKAQYLDKTKIVLEFDQAVVLEDKKEVKGKECFLKDQFFFDFKDDSSTALGIINRIEVKDKNVILTLNKESDFKDVTYLPNKFYTGTTTIYNGPWLNGAENNIGALSFYKKPILDQNALSNKEASLWKGFKMIDSTLNGVKFKIVFPKKANANKHWIWRARFWGHEPQTDLALLEQGFHLVYIEVGGLFGNERAMKIWDGFYEYVTNKYKLNSKVVLEGMSRGGLIIFNWGNRNAEKVACIYADAPVCDFKSWPAGKGKGEGSAGAWASCLKAYGFSEEVALLYNGNPINHMENLASHQVTILCVVGDVDTVVPFAENTALLQKRLISMDWDLTIIHKPDVGHHPHSFKDPKPIVDFILLNTQK</sequence>
<organism evidence="5 6">
    <name type="scientific">Mariniflexile fucanivorans</name>
    <dbReference type="NCBI Taxonomy" id="264023"/>
    <lineage>
        <taxon>Bacteria</taxon>
        <taxon>Pseudomonadati</taxon>
        <taxon>Bacteroidota</taxon>
        <taxon>Flavobacteriia</taxon>
        <taxon>Flavobacteriales</taxon>
        <taxon>Flavobacteriaceae</taxon>
        <taxon>Mariniflexile</taxon>
    </lineage>
</organism>
<keyword evidence="1" id="KW-0378">Hydrolase</keyword>
<evidence type="ECO:0000256" key="2">
    <source>
        <dbReference type="SAM" id="SignalP"/>
    </source>
</evidence>
<gene>
    <name evidence="5" type="ORF">EV196_10230</name>
</gene>
<dbReference type="GO" id="GO:0008236">
    <property type="term" value="F:serine-type peptidase activity"/>
    <property type="evidence" value="ECO:0007669"/>
    <property type="project" value="InterPro"/>
</dbReference>